<dbReference type="InterPro" id="IPR011547">
    <property type="entry name" value="SLC26A/SulP_dom"/>
</dbReference>
<dbReference type="Pfam" id="PF00916">
    <property type="entry name" value="Sulfate_transp"/>
    <property type="match status" value="1"/>
</dbReference>
<dbReference type="PROSITE" id="PS01130">
    <property type="entry name" value="SLC26A"/>
    <property type="match status" value="1"/>
</dbReference>
<reference evidence="8" key="2">
    <citation type="submission" date="2025-08" db="UniProtKB">
        <authorList>
            <consortium name="Ensembl"/>
        </authorList>
    </citation>
    <scope>IDENTIFICATION</scope>
</reference>
<evidence type="ECO:0000256" key="2">
    <source>
        <dbReference type="ARBA" id="ARBA00022692"/>
    </source>
</evidence>
<evidence type="ECO:0000256" key="4">
    <source>
        <dbReference type="ARBA" id="ARBA00023136"/>
    </source>
</evidence>
<proteinExistence type="predicted"/>
<dbReference type="GO" id="GO:0016020">
    <property type="term" value="C:membrane"/>
    <property type="evidence" value="ECO:0007669"/>
    <property type="project" value="UniProtKB-SubCell"/>
</dbReference>
<dbReference type="NCBIfam" id="TIGR00815">
    <property type="entry name" value="sulP"/>
    <property type="match status" value="1"/>
</dbReference>
<keyword evidence="2 6" id="KW-0812">Transmembrane</keyword>
<dbReference type="GO" id="GO:0008271">
    <property type="term" value="F:secondary active sulfate transmembrane transporter activity"/>
    <property type="evidence" value="ECO:0007669"/>
    <property type="project" value="InterPro"/>
</dbReference>
<reference evidence="8" key="3">
    <citation type="submission" date="2025-09" db="UniProtKB">
        <authorList>
            <consortium name="Ensembl"/>
        </authorList>
    </citation>
    <scope>IDENTIFICATION</scope>
</reference>
<dbReference type="InterPro" id="IPR001902">
    <property type="entry name" value="SLC26A/SulP_fam"/>
</dbReference>
<sequence length="729" mass="80083">IPLDAFPCLFSRCSASTAKSLLFRFIPILTWLPRYPVKEWLLGDIISGFSVGIMHLPQGKLPQCIKRPTESYMMAFPFISHLGLAYSLLAGLPPVVGLYSAFYPVLVYFFFGTSRHISVGPFAVISVMIGSITDSLEPSGKFMEADNDTNVPILNEAKRDAARVQLAAALTFLVGIFQIALGLLQFGFLATYLSEPLVRGYTTAAAIQVLISQLKYVIGVELEEYAGPLALIYTFLELCSKLPKTNVGTLVTSLIAIISILIVKKISDKLGKRIPVPIPTELLTIIIATGISYGAKLNGRFNISVVGEIPSGLVPPKAPVVSYFGQVIGNAFAIAVVSYVICVSLGKIFAFKHGYKVDSNQELIALGLSNFVGGFFQCYSIGCSMSRSLVQESTGGHSQVSAAVSCLLLLVTILKISELFRELPKAILAAIILVNLKGMFKQFKDIHTLWKSNFVDLLIWLVTFVATILLNLDMGLGVAVVFSLLTVIFRTQMPHYSILGQVSKTGIYKDAAEYQKAEEIPGVKIFRSSATIYFANAALYEEALKTKCGIDVEHLIEKKKKALKKKHNKDKKEEKKAKVCLSVTLFICFSQEPRGDTTANGPSGSVDDQKYQNLKQPQSSDQPGLMALGLEKPPFHSIILDFSPVNFVDTVSIKTLKNIFKDFQEIEVNVFLVGCNDSVISQLERGNFFSQNITKHHLFASLHHAVSYITRNQEELPPTDRVSNLCSMP</sequence>
<dbReference type="SUPFAM" id="SSF52091">
    <property type="entry name" value="SpoIIaa-like"/>
    <property type="match status" value="1"/>
</dbReference>
<keyword evidence="3 6" id="KW-1133">Transmembrane helix</keyword>
<evidence type="ECO:0000256" key="1">
    <source>
        <dbReference type="ARBA" id="ARBA00004141"/>
    </source>
</evidence>
<evidence type="ECO:0000256" key="6">
    <source>
        <dbReference type="SAM" id="Phobius"/>
    </source>
</evidence>
<accession>A0A803TKV4</accession>
<evidence type="ECO:0000259" key="7">
    <source>
        <dbReference type="PROSITE" id="PS50801"/>
    </source>
</evidence>
<name>A0A803TKV4_ANOCA</name>
<reference evidence="8 9" key="1">
    <citation type="submission" date="2009-12" db="EMBL/GenBank/DDBJ databases">
        <title>The Genome Sequence of Anolis carolinensis (Green Anole Lizard).</title>
        <authorList>
            <consortium name="The Genome Sequencing Platform"/>
            <person name="Di Palma F."/>
            <person name="Alfoldi J."/>
            <person name="Heiman D."/>
            <person name="Young S."/>
            <person name="Grabherr M."/>
            <person name="Johnson J."/>
            <person name="Lander E.S."/>
            <person name="Lindblad-Toh K."/>
        </authorList>
    </citation>
    <scope>NUCLEOTIDE SEQUENCE [LARGE SCALE GENOMIC DNA]</scope>
    <source>
        <strain evidence="8 9">JBL SC #1</strain>
    </source>
</reference>
<dbReference type="AlphaFoldDB" id="A0A803TKV4"/>
<feature type="transmembrane region" description="Helical" evidence="6">
    <location>
        <begin position="327"/>
        <end position="351"/>
    </location>
</feature>
<dbReference type="GeneTree" id="ENSGT01150000286960"/>
<organism evidence="8 9">
    <name type="scientific">Anolis carolinensis</name>
    <name type="common">Green anole</name>
    <name type="synonym">American chameleon</name>
    <dbReference type="NCBI Taxonomy" id="28377"/>
    <lineage>
        <taxon>Eukaryota</taxon>
        <taxon>Metazoa</taxon>
        <taxon>Chordata</taxon>
        <taxon>Craniata</taxon>
        <taxon>Vertebrata</taxon>
        <taxon>Euteleostomi</taxon>
        <taxon>Lepidosauria</taxon>
        <taxon>Squamata</taxon>
        <taxon>Bifurcata</taxon>
        <taxon>Unidentata</taxon>
        <taxon>Episquamata</taxon>
        <taxon>Toxicofera</taxon>
        <taxon>Iguania</taxon>
        <taxon>Dactyloidae</taxon>
        <taxon>Anolis</taxon>
    </lineage>
</organism>
<evidence type="ECO:0000256" key="5">
    <source>
        <dbReference type="SAM" id="MobiDB-lite"/>
    </source>
</evidence>
<dbReference type="Gene3D" id="3.30.750.24">
    <property type="entry name" value="STAS domain"/>
    <property type="match status" value="1"/>
</dbReference>
<protein>
    <submittedName>
        <fullName evidence="8">Solute carrier family 26 member 6</fullName>
    </submittedName>
</protein>
<feature type="compositionally biased region" description="Polar residues" evidence="5">
    <location>
        <begin position="611"/>
        <end position="622"/>
    </location>
</feature>
<dbReference type="CDD" id="cd07042">
    <property type="entry name" value="STAS_SulP_like_sulfate_transporter"/>
    <property type="match status" value="1"/>
</dbReference>
<dbReference type="Bgee" id="ENSACAG00000000977">
    <property type="expression patterns" value="Expressed in kidney and 3 other cell types or tissues"/>
</dbReference>
<dbReference type="Proteomes" id="UP000001646">
    <property type="component" value="Chromosome 2"/>
</dbReference>
<dbReference type="Ensembl" id="ENSACAT00000046167.1">
    <property type="protein sequence ID" value="ENSACAP00000035844.1"/>
    <property type="gene ID" value="ENSACAG00000000977.4"/>
</dbReference>
<feature type="transmembrane region" description="Helical" evidence="6">
    <location>
        <begin position="245"/>
        <end position="263"/>
    </location>
</feature>
<keyword evidence="4 6" id="KW-0472">Membrane</keyword>
<evidence type="ECO:0000256" key="3">
    <source>
        <dbReference type="ARBA" id="ARBA00022989"/>
    </source>
</evidence>
<dbReference type="InterPro" id="IPR018045">
    <property type="entry name" value="S04_transporter_CS"/>
</dbReference>
<gene>
    <name evidence="8" type="primary">SLC26A6</name>
</gene>
<evidence type="ECO:0000313" key="8">
    <source>
        <dbReference type="Ensembl" id="ENSACAP00000035844.1"/>
    </source>
</evidence>
<dbReference type="Pfam" id="PF01740">
    <property type="entry name" value="STAS"/>
    <property type="match status" value="1"/>
</dbReference>
<feature type="domain" description="STAS" evidence="7">
    <location>
        <begin position="513"/>
        <end position="709"/>
    </location>
</feature>
<dbReference type="PANTHER" id="PTHR11814">
    <property type="entry name" value="SULFATE TRANSPORTER"/>
    <property type="match status" value="1"/>
</dbReference>
<feature type="transmembrane region" description="Helical" evidence="6">
    <location>
        <begin position="166"/>
        <end position="193"/>
    </location>
</feature>
<feature type="transmembrane region" description="Helical" evidence="6">
    <location>
        <begin position="458"/>
        <end position="489"/>
    </location>
</feature>
<feature type="transmembrane region" description="Helical" evidence="6">
    <location>
        <begin position="275"/>
        <end position="295"/>
    </location>
</feature>
<feature type="transmembrane region" description="Helical" evidence="6">
    <location>
        <begin position="95"/>
        <end position="111"/>
    </location>
</feature>
<comment type="subcellular location">
    <subcellularLocation>
        <location evidence="1">Membrane</location>
        <topology evidence="1">Multi-pass membrane protein</topology>
    </subcellularLocation>
</comment>
<keyword evidence="9" id="KW-1185">Reference proteome</keyword>
<dbReference type="InterPro" id="IPR002645">
    <property type="entry name" value="STAS_dom"/>
</dbReference>
<feature type="region of interest" description="Disordered" evidence="5">
    <location>
        <begin position="595"/>
        <end position="625"/>
    </location>
</feature>
<evidence type="ECO:0000313" key="9">
    <source>
        <dbReference type="Proteomes" id="UP000001646"/>
    </source>
</evidence>
<dbReference type="InterPro" id="IPR036513">
    <property type="entry name" value="STAS_dom_sf"/>
</dbReference>
<dbReference type="PROSITE" id="PS50801">
    <property type="entry name" value="STAS"/>
    <property type="match status" value="1"/>
</dbReference>